<evidence type="ECO:0000313" key="2">
    <source>
        <dbReference type="Proteomes" id="UP000324575"/>
    </source>
</evidence>
<name>A0A5M8NVE8_9BACT</name>
<dbReference type="InterPro" id="IPR005077">
    <property type="entry name" value="Peptidase_C11"/>
</dbReference>
<evidence type="ECO:0000313" key="1">
    <source>
        <dbReference type="EMBL" id="KAA6300643.1"/>
    </source>
</evidence>
<dbReference type="Gene3D" id="3.40.50.11970">
    <property type="match status" value="1"/>
</dbReference>
<dbReference type="AlphaFoldDB" id="A0A5M8NVE8"/>
<dbReference type="PANTHER" id="PTHR37835">
    <property type="entry name" value="ALPHA-CLOSTRIPAIN"/>
    <property type="match status" value="1"/>
</dbReference>
<dbReference type="PANTHER" id="PTHR37835:SF1">
    <property type="entry name" value="ALPHA-CLOSTRIPAIN"/>
    <property type="match status" value="1"/>
</dbReference>
<protein>
    <recommendedName>
        <fullName evidence="3">Clostripain</fullName>
    </recommendedName>
</protein>
<reference evidence="1 2" key="1">
    <citation type="submission" date="2019-03" db="EMBL/GenBank/DDBJ databases">
        <title>Single cell metagenomics reveals metabolic interactions within the superorganism composed of flagellate Streblomastix strix and complex community of Bacteroidetes bacteria on its surface.</title>
        <authorList>
            <person name="Treitli S.C."/>
            <person name="Kolisko M."/>
            <person name="Husnik F."/>
            <person name="Keeling P."/>
            <person name="Hampl V."/>
        </authorList>
    </citation>
    <scope>NUCLEOTIDE SEQUENCE [LARGE SCALE GENOMIC DNA]</scope>
    <source>
        <strain evidence="1">St1</strain>
    </source>
</reference>
<dbReference type="EMBL" id="SNRX01000059">
    <property type="protein sequence ID" value="KAA6300643.1"/>
    <property type="molecule type" value="Genomic_DNA"/>
</dbReference>
<dbReference type="Proteomes" id="UP000324575">
    <property type="component" value="Unassembled WGS sequence"/>
</dbReference>
<dbReference type="PROSITE" id="PS51257">
    <property type="entry name" value="PROKAR_LIPOPROTEIN"/>
    <property type="match status" value="1"/>
</dbReference>
<proteinExistence type="predicted"/>
<evidence type="ECO:0008006" key="3">
    <source>
        <dbReference type="Google" id="ProtNLM"/>
    </source>
</evidence>
<comment type="caution">
    <text evidence="1">The sequence shown here is derived from an EMBL/GenBank/DDBJ whole genome shotgun (WGS) entry which is preliminary data.</text>
</comment>
<organism evidence="1 2">
    <name type="scientific">Candidatus Ordinivivax streblomastigis</name>
    <dbReference type="NCBI Taxonomy" id="2540710"/>
    <lineage>
        <taxon>Bacteria</taxon>
        <taxon>Pseudomonadati</taxon>
        <taxon>Bacteroidota</taxon>
        <taxon>Bacteroidia</taxon>
        <taxon>Bacteroidales</taxon>
        <taxon>Candidatus Ordinivivax</taxon>
    </lineage>
</organism>
<dbReference type="Pfam" id="PF03415">
    <property type="entry name" value="Peptidase_C11"/>
    <property type="match status" value="1"/>
</dbReference>
<sequence length="396" mass="44235">MRYLFCYLLSILLFVSCSKEEPTIPVLPHRTIIAYLCGDNNLSSEIDMKIKALQQGMQSIGETTNQLIVYADYNDDMPKLLQITSTEKTELKHYVEMNSASAANFSRILEEIMHDFPSESYGLICFSHASGWLPAKALNNPSDFAPADTPLLTQATSRSIFEDEKQEMSIQDFAAAIPLTPSGGKLEFVLLETCYMAGVEVAYELRDKTKYILSSAAEMLSDGLVKIYPTHLSDLFAPEPRLTTFAQAYFDHWNSLSGASRSATVSLIDLSGIEDLAKTVKTIYANQQAVNVSNIQHFNRNAYHLFFDLSDYMEAMATPEQKTAYENALSKVVVYQAATPQFMPGYPYSFVIRMHCGLTTYICQPEFPALNQAYETTGWGRFLSDGAPSSDLGWLP</sequence>
<gene>
    <name evidence="1" type="ORF">EZS26_003204</name>
</gene>
<accession>A0A5M8NVE8</accession>